<dbReference type="InterPro" id="IPR008279">
    <property type="entry name" value="PEP-util_enz_mobile_dom"/>
</dbReference>
<dbReference type="Pfam" id="PF00391">
    <property type="entry name" value="PEP-utilizers"/>
    <property type="match status" value="1"/>
</dbReference>
<evidence type="ECO:0000256" key="7">
    <source>
        <dbReference type="ARBA" id="ARBA00022679"/>
    </source>
</evidence>
<evidence type="ECO:0000256" key="12">
    <source>
        <dbReference type="ARBA" id="ARBA00022842"/>
    </source>
</evidence>
<dbReference type="FunFam" id="3.30.1490.20:FF:000010">
    <property type="entry name" value="Phosphoenolpyruvate synthase"/>
    <property type="match status" value="1"/>
</dbReference>
<dbReference type="Gene3D" id="3.50.30.10">
    <property type="entry name" value="Phosphohistidine domain"/>
    <property type="match status" value="1"/>
</dbReference>
<evidence type="ECO:0000256" key="3">
    <source>
        <dbReference type="ARBA" id="ARBA00004742"/>
    </source>
</evidence>
<protein>
    <recommendedName>
        <fullName evidence="6 15">Phosphoenolpyruvate synthase</fullName>
        <shortName evidence="15">PEP synthase</shortName>
        <ecNumber evidence="5 15">2.7.9.2</ecNumber>
    </recommendedName>
    <alternativeName>
        <fullName evidence="13 15">Pyruvate, water dikinase</fullName>
    </alternativeName>
</protein>
<evidence type="ECO:0000256" key="1">
    <source>
        <dbReference type="ARBA" id="ARBA00001946"/>
    </source>
</evidence>
<evidence type="ECO:0000256" key="4">
    <source>
        <dbReference type="ARBA" id="ARBA00007837"/>
    </source>
</evidence>
<keyword evidence="19" id="KW-0670">Pyruvate</keyword>
<proteinExistence type="inferred from homology"/>
<keyword evidence="9 15" id="KW-0547">Nucleotide-binding</keyword>
<dbReference type="Proteomes" id="UP000176571">
    <property type="component" value="Unassembled WGS sequence"/>
</dbReference>
<evidence type="ECO:0000256" key="15">
    <source>
        <dbReference type="PIRNR" id="PIRNR000854"/>
    </source>
</evidence>
<dbReference type="InterPro" id="IPR015813">
    <property type="entry name" value="Pyrv/PenolPyrv_kinase-like_dom"/>
</dbReference>
<dbReference type="Pfam" id="PF02896">
    <property type="entry name" value="PEP-utilizers_C"/>
    <property type="match status" value="1"/>
</dbReference>
<dbReference type="InterPro" id="IPR018274">
    <property type="entry name" value="PEP_util_AS"/>
</dbReference>
<keyword evidence="12 15" id="KW-0460">Magnesium</keyword>
<evidence type="ECO:0000259" key="18">
    <source>
        <dbReference type="Pfam" id="PF02896"/>
    </source>
</evidence>
<dbReference type="NCBIfam" id="TIGR01418">
    <property type="entry name" value="PEP_synth"/>
    <property type="match status" value="1"/>
</dbReference>
<evidence type="ECO:0000256" key="14">
    <source>
        <dbReference type="ARBA" id="ARBA00047700"/>
    </source>
</evidence>
<dbReference type="SUPFAM" id="SSF52009">
    <property type="entry name" value="Phosphohistidine domain"/>
    <property type="match status" value="1"/>
</dbReference>
<dbReference type="InterPro" id="IPR013815">
    <property type="entry name" value="ATP_grasp_subdomain_1"/>
</dbReference>
<dbReference type="EMBL" id="MHJB01000020">
    <property type="protein sequence ID" value="OGY61154.1"/>
    <property type="molecule type" value="Genomic_DNA"/>
</dbReference>
<dbReference type="Gene3D" id="3.30.470.20">
    <property type="entry name" value="ATP-grasp fold, B domain"/>
    <property type="match status" value="1"/>
</dbReference>
<evidence type="ECO:0000313" key="20">
    <source>
        <dbReference type="Proteomes" id="UP000176571"/>
    </source>
</evidence>
<dbReference type="NCBIfam" id="NF005057">
    <property type="entry name" value="PRK06464.1"/>
    <property type="match status" value="1"/>
</dbReference>
<comment type="cofactor">
    <cofactor evidence="1 15">
        <name>Mg(2+)</name>
        <dbReference type="ChEBI" id="CHEBI:18420"/>
    </cofactor>
</comment>
<dbReference type="UniPathway" id="UPA00138"/>
<evidence type="ECO:0000256" key="2">
    <source>
        <dbReference type="ARBA" id="ARBA00002988"/>
    </source>
</evidence>
<evidence type="ECO:0000256" key="8">
    <source>
        <dbReference type="ARBA" id="ARBA00022723"/>
    </source>
</evidence>
<dbReference type="GO" id="GO:0046872">
    <property type="term" value="F:metal ion binding"/>
    <property type="evidence" value="ECO:0007669"/>
    <property type="project" value="UniProtKB-KW"/>
</dbReference>
<comment type="function">
    <text evidence="2 15">Catalyzes the phosphorylation of pyruvate to phosphoenolpyruvate.</text>
</comment>
<dbReference type="FunFam" id="3.30.470.20:FF:000017">
    <property type="entry name" value="Phosphoenolpyruvate synthase"/>
    <property type="match status" value="1"/>
</dbReference>
<dbReference type="InterPro" id="IPR000121">
    <property type="entry name" value="PEP_util_C"/>
</dbReference>
<organism evidence="19 20">
    <name type="scientific">Candidatus Colwellbacteria bacterium RIFCSPLOWO2_12_FULL_43_11</name>
    <dbReference type="NCBI Taxonomy" id="1797693"/>
    <lineage>
        <taxon>Bacteria</taxon>
        <taxon>Candidatus Colwelliibacteriota</taxon>
    </lineage>
</organism>
<dbReference type="InterPro" id="IPR006319">
    <property type="entry name" value="PEP_synth"/>
</dbReference>
<evidence type="ECO:0000256" key="11">
    <source>
        <dbReference type="ARBA" id="ARBA00022840"/>
    </source>
</evidence>
<evidence type="ECO:0000256" key="13">
    <source>
        <dbReference type="ARBA" id="ARBA00033470"/>
    </source>
</evidence>
<feature type="domain" description="PEP-utilising enzyme C-terminal" evidence="18">
    <location>
        <begin position="488"/>
        <end position="806"/>
    </location>
</feature>
<keyword evidence="11 15" id="KW-0067">ATP-binding</keyword>
<dbReference type="SUPFAM" id="SSF51621">
    <property type="entry name" value="Phosphoenolpyruvate/pyruvate domain"/>
    <property type="match status" value="1"/>
</dbReference>
<evidence type="ECO:0000256" key="5">
    <source>
        <dbReference type="ARBA" id="ARBA00011996"/>
    </source>
</evidence>
<dbReference type="SUPFAM" id="SSF56059">
    <property type="entry name" value="Glutathione synthetase ATP-binding domain-like"/>
    <property type="match status" value="1"/>
</dbReference>
<sequence length="815" mass="90479">MRQQKLILPFEKVGIKDVGLVGGKNASLGEMISKLGSRGVRVPSGFIVTAEAYRYFLSERGLDVKIRDILKGLNTRNLKDLSSRAKLVRETIKNEVLPEALRLEIIKSYRLMEKRYGANTDMAVRSSATAEDLPGASFAGEHETYLGIRGVEDLLAAIRAAMASLFTDRAISYRVDKGFSHFKIALSVGVQKMVRSDTGASGVIFTLDTESGFPNVVVVNGSWGLGEMIVQGKVTPDEFLIWKEGLKSQKGRSSIIDKKLGVKDIKMIYSKSGRGIKQTKIIPTTKEEKENFILTDKEVATLGRWALIIEDHYSKRNGHWTPMDLEWAKDGRTGELFIVQARPETVHAGRDYSIVKEYKLLDSRETVVTGASVGSSIAQGKARIIMDAKQIGTFRKGEVLITDMTDPDWEPIMKIASAIVTDKGGRTSHAAIVSRELGIPAVVGTEQATRKIKTGEFVTVDTSGSTGNVYKGKLRFKVTEHDLKKIPKPKTKVMVNVAIPDTAFEISFLPNSGVGLAREEFIIASKMGMHPMALINFNKLDKKLKREIQKKTLGWHNKVDFYVTNLTYGIAKIGVAFYPRPVIVRFSDFKTNEYRTLLGGKNYEPVEENPMIGFRGASRYYDPKFKEAFRLECLAIKRVRDDLGLKNVIPMVPFCRTKGEGIKTLEIMSQAGLNTKYMAKKKGLKSKNITPVYVMCEIPSNVILADDFLDVFDGMSIGSNDLTQLTLGLDRDSGVVSKIANENDESVKTLIADVIKKCRARKKYIGICGQAPSDYPEFAKFLVSKGIESISLNPDTVVKTTVAIAAEEKKKRRYD</sequence>
<dbReference type="PIRSF" id="PIRSF000854">
    <property type="entry name" value="PEP_synthase"/>
    <property type="match status" value="1"/>
</dbReference>
<evidence type="ECO:0000256" key="10">
    <source>
        <dbReference type="ARBA" id="ARBA00022777"/>
    </source>
</evidence>
<dbReference type="InterPro" id="IPR023151">
    <property type="entry name" value="PEP_util_CS"/>
</dbReference>
<name>A0A1G1Z9H7_9BACT</name>
<comment type="pathway">
    <text evidence="3 15">Carbohydrate biosynthesis; gluconeogenesis.</text>
</comment>
<dbReference type="PROSITE" id="PS00370">
    <property type="entry name" value="PEP_ENZYMES_PHOS_SITE"/>
    <property type="match status" value="1"/>
</dbReference>
<keyword evidence="10 15" id="KW-0418">Kinase</keyword>
<dbReference type="Gene3D" id="3.20.20.60">
    <property type="entry name" value="Phosphoenolpyruvate-binding domains"/>
    <property type="match status" value="1"/>
</dbReference>
<feature type="domain" description="PEP-utilising enzyme mobile" evidence="16">
    <location>
        <begin position="395"/>
        <end position="462"/>
    </location>
</feature>
<evidence type="ECO:0000259" key="17">
    <source>
        <dbReference type="Pfam" id="PF01326"/>
    </source>
</evidence>
<dbReference type="GO" id="GO:0008986">
    <property type="term" value="F:pyruvate, water dikinase activity"/>
    <property type="evidence" value="ECO:0007669"/>
    <property type="project" value="UniProtKB-EC"/>
</dbReference>
<dbReference type="PANTHER" id="PTHR43030">
    <property type="entry name" value="PHOSPHOENOLPYRUVATE SYNTHASE"/>
    <property type="match status" value="1"/>
</dbReference>
<feature type="domain" description="Pyruvate phosphate dikinase AMP/ATP-binding" evidence="17">
    <location>
        <begin position="19"/>
        <end position="350"/>
    </location>
</feature>
<dbReference type="Gene3D" id="3.30.1490.20">
    <property type="entry name" value="ATP-grasp fold, A domain"/>
    <property type="match status" value="1"/>
</dbReference>
<accession>A0A1G1Z9H7</accession>
<keyword evidence="7 15" id="KW-0808">Transferase</keyword>
<dbReference type="InterPro" id="IPR036637">
    <property type="entry name" value="Phosphohistidine_dom_sf"/>
</dbReference>
<comment type="similarity">
    <text evidence="4 15">Belongs to the PEP-utilizing enzyme family.</text>
</comment>
<comment type="catalytic activity">
    <reaction evidence="14 15">
        <text>pyruvate + ATP + H2O = phosphoenolpyruvate + AMP + phosphate + 2 H(+)</text>
        <dbReference type="Rhea" id="RHEA:11364"/>
        <dbReference type="ChEBI" id="CHEBI:15361"/>
        <dbReference type="ChEBI" id="CHEBI:15377"/>
        <dbReference type="ChEBI" id="CHEBI:15378"/>
        <dbReference type="ChEBI" id="CHEBI:30616"/>
        <dbReference type="ChEBI" id="CHEBI:43474"/>
        <dbReference type="ChEBI" id="CHEBI:58702"/>
        <dbReference type="ChEBI" id="CHEBI:456215"/>
        <dbReference type="EC" id="2.7.9.2"/>
    </reaction>
</comment>
<reference evidence="19 20" key="1">
    <citation type="journal article" date="2016" name="Nat. Commun.">
        <title>Thousands of microbial genomes shed light on interconnected biogeochemical processes in an aquifer system.</title>
        <authorList>
            <person name="Anantharaman K."/>
            <person name="Brown C.T."/>
            <person name="Hug L.A."/>
            <person name="Sharon I."/>
            <person name="Castelle C.J."/>
            <person name="Probst A.J."/>
            <person name="Thomas B.C."/>
            <person name="Singh A."/>
            <person name="Wilkins M.J."/>
            <person name="Karaoz U."/>
            <person name="Brodie E.L."/>
            <person name="Williams K.H."/>
            <person name="Hubbard S.S."/>
            <person name="Banfield J.F."/>
        </authorList>
    </citation>
    <scope>NUCLEOTIDE SEQUENCE [LARGE SCALE GENOMIC DNA]</scope>
</reference>
<dbReference type="InterPro" id="IPR002192">
    <property type="entry name" value="PPDK_AMP/ATP-bd"/>
</dbReference>
<dbReference type="STRING" id="1797693.A3F99_01100"/>
<dbReference type="GO" id="GO:0006094">
    <property type="term" value="P:gluconeogenesis"/>
    <property type="evidence" value="ECO:0007669"/>
    <property type="project" value="UniProtKB-UniPathway"/>
</dbReference>
<dbReference type="EC" id="2.7.9.2" evidence="5 15"/>
<keyword evidence="8 15" id="KW-0479">Metal-binding</keyword>
<evidence type="ECO:0000259" key="16">
    <source>
        <dbReference type="Pfam" id="PF00391"/>
    </source>
</evidence>
<evidence type="ECO:0000256" key="6">
    <source>
        <dbReference type="ARBA" id="ARBA00021623"/>
    </source>
</evidence>
<dbReference type="PROSITE" id="PS00742">
    <property type="entry name" value="PEP_ENZYMES_2"/>
    <property type="match status" value="1"/>
</dbReference>
<dbReference type="InterPro" id="IPR040442">
    <property type="entry name" value="Pyrv_kinase-like_dom_sf"/>
</dbReference>
<comment type="caution">
    <text evidence="19">The sequence shown here is derived from an EMBL/GenBank/DDBJ whole genome shotgun (WGS) entry which is preliminary data.</text>
</comment>
<dbReference type="AlphaFoldDB" id="A0A1G1Z9H7"/>
<evidence type="ECO:0000313" key="19">
    <source>
        <dbReference type="EMBL" id="OGY61154.1"/>
    </source>
</evidence>
<dbReference type="GO" id="GO:0005524">
    <property type="term" value="F:ATP binding"/>
    <property type="evidence" value="ECO:0007669"/>
    <property type="project" value="UniProtKB-KW"/>
</dbReference>
<evidence type="ECO:0000256" key="9">
    <source>
        <dbReference type="ARBA" id="ARBA00022741"/>
    </source>
</evidence>
<gene>
    <name evidence="19" type="ORF">A3F99_01100</name>
</gene>
<dbReference type="Pfam" id="PF01326">
    <property type="entry name" value="PPDK_N"/>
    <property type="match status" value="1"/>
</dbReference>
<dbReference type="PANTHER" id="PTHR43030:SF1">
    <property type="entry name" value="PHOSPHOENOLPYRUVATE SYNTHASE"/>
    <property type="match status" value="1"/>
</dbReference>